<evidence type="ECO:0000313" key="11">
    <source>
        <dbReference type="Proteomes" id="UP000799757"/>
    </source>
</evidence>
<name>A0A6A6XIR2_9PLEO</name>
<accession>A0A6A6XIR2</accession>
<feature type="domain" description="C2H2-type" evidence="9">
    <location>
        <begin position="122"/>
        <end position="151"/>
    </location>
</feature>
<keyword evidence="2" id="KW-0479">Metal-binding</keyword>
<evidence type="ECO:0000256" key="3">
    <source>
        <dbReference type="ARBA" id="ARBA00022771"/>
    </source>
</evidence>
<dbReference type="GO" id="GO:0005634">
    <property type="term" value="C:nucleus"/>
    <property type="evidence" value="ECO:0007669"/>
    <property type="project" value="UniProtKB-SubCell"/>
</dbReference>
<feature type="domain" description="C2H2-type" evidence="9">
    <location>
        <begin position="153"/>
        <end position="187"/>
    </location>
</feature>
<dbReference type="GO" id="GO:0006357">
    <property type="term" value="P:regulation of transcription by RNA polymerase II"/>
    <property type="evidence" value="ECO:0007669"/>
    <property type="project" value="TreeGrafter"/>
</dbReference>
<evidence type="ECO:0000256" key="5">
    <source>
        <dbReference type="ARBA" id="ARBA00023015"/>
    </source>
</evidence>
<gene>
    <name evidence="10" type="ORF">K505DRAFT_359368</name>
</gene>
<sequence>MAGSLGVGPFEDATRMINLDQDSSRPSFVNTKQNMQIYGCVVCGKQVDTYAELSQHAFEVGHETLRCRIQPCDLLYARKNGVYRAHMKTSHPELYKCRECNTSFNSQFELEFHASRLGHALFICGHPWCGKPFGRLDTFQRHQRTHQKDTKRFPCKYCNKYRGSNGFKRKDHLTQHLRGYHHIGERENASPILGYACTQNGCPMYNAGLTYWGSELAFKKRSDLIEHMKTVHDTSKYPCPEPGCDRVAGRGYFRPADLRFHLKKVHWITNSDSQDIAR</sequence>
<dbReference type="AlphaFoldDB" id="A0A6A6XIR2"/>
<dbReference type="PROSITE" id="PS00028">
    <property type="entry name" value="ZINC_FINGER_C2H2_1"/>
    <property type="match status" value="3"/>
</dbReference>
<dbReference type="PROSITE" id="PS50157">
    <property type="entry name" value="ZINC_FINGER_C2H2_2"/>
    <property type="match status" value="3"/>
</dbReference>
<dbReference type="Gene3D" id="3.30.160.60">
    <property type="entry name" value="Classic Zinc Finger"/>
    <property type="match status" value="4"/>
</dbReference>
<keyword evidence="7" id="KW-0539">Nucleus</keyword>
<keyword evidence="6" id="KW-0804">Transcription</keyword>
<evidence type="ECO:0000256" key="6">
    <source>
        <dbReference type="ARBA" id="ARBA00023163"/>
    </source>
</evidence>
<evidence type="ECO:0000256" key="8">
    <source>
        <dbReference type="PROSITE-ProRule" id="PRU00042"/>
    </source>
</evidence>
<dbReference type="InterPro" id="IPR051061">
    <property type="entry name" value="Zinc_finger_trans_reg"/>
</dbReference>
<organism evidence="10 11">
    <name type="scientific">Melanomma pulvis-pyrius CBS 109.77</name>
    <dbReference type="NCBI Taxonomy" id="1314802"/>
    <lineage>
        <taxon>Eukaryota</taxon>
        <taxon>Fungi</taxon>
        <taxon>Dikarya</taxon>
        <taxon>Ascomycota</taxon>
        <taxon>Pezizomycotina</taxon>
        <taxon>Dothideomycetes</taxon>
        <taxon>Pleosporomycetidae</taxon>
        <taxon>Pleosporales</taxon>
        <taxon>Melanommataceae</taxon>
        <taxon>Melanomma</taxon>
    </lineage>
</organism>
<dbReference type="SUPFAM" id="SSF57667">
    <property type="entry name" value="beta-beta-alpha zinc fingers"/>
    <property type="match status" value="1"/>
</dbReference>
<dbReference type="InterPro" id="IPR013087">
    <property type="entry name" value="Znf_C2H2_type"/>
</dbReference>
<dbReference type="GO" id="GO:0008270">
    <property type="term" value="F:zinc ion binding"/>
    <property type="evidence" value="ECO:0007669"/>
    <property type="project" value="UniProtKB-KW"/>
</dbReference>
<keyword evidence="11" id="KW-1185">Reference proteome</keyword>
<dbReference type="Pfam" id="PF00096">
    <property type="entry name" value="zf-C2H2"/>
    <property type="match status" value="1"/>
</dbReference>
<dbReference type="PANTHER" id="PTHR46179">
    <property type="entry name" value="ZINC FINGER PROTEIN"/>
    <property type="match status" value="1"/>
</dbReference>
<dbReference type="SMART" id="SM00355">
    <property type="entry name" value="ZnF_C2H2"/>
    <property type="match status" value="7"/>
</dbReference>
<evidence type="ECO:0000259" key="9">
    <source>
        <dbReference type="PROSITE" id="PS50157"/>
    </source>
</evidence>
<keyword evidence="3 8" id="KW-0863">Zinc-finger</keyword>
<evidence type="ECO:0000256" key="2">
    <source>
        <dbReference type="ARBA" id="ARBA00022723"/>
    </source>
</evidence>
<keyword evidence="5" id="KW-0805">Transcription regulation</keyword>
<protein>
    <recommendedName>
        <fullName evidence="9">C2H2-type domain-containing protein</fullName>
    </recommendedName>
</protein>
<evidence type="ECO:0000256" key="7">
    <source>
        <dbReference type="ARBA" id="ARBA00023242"/>
    </source>
</evidence>
<dbReference type="Proteomes" id="UP000799757">
    <property type="component" value="Unassembled WGS sequence"/>
</dbReference>
<evidence type="ECO:0000256" key="4">
    <source>
        <dbReference type="ARBA" id="ARBA00022833"/>
    </source>
</evidence>
<proteinExistence type="predicted"/>
<dbReference type="EMBL" id="MU001833">
    <property type="protein sequence ID" value="KAF2796329.1"/>
    <property type="molecule type" value="Genomic_DNA"/>
</dbReference>
<comment type="subcellular location">
    <subcellularLocation>
        <location evidence="1">Nucleus</location>
    </subcellularLocation>
</comment>
<dbReference type="OrthoDB" id="2687452at2759"/>
<dbReference type="PANTHER" id="PTHR46179:SF13">
    <property type="entry name" value="C2H2-TYPE DOMAIN-CONTAINING PROTEIN"/>
    <property type="match status" value="1"/>
</dbReference>
<feature type="domain" description="C2H2-type" evidence="9">
    <location>
        <begin position="95"/>
        <end position="120"/>
    </location>
</feature>
<evidence type="ECO:0000313" key="10">
    <source>
        <dbReference type="EMBL" id="KAF2796329.1"/>
    </source>
</evidence>
<reference evidence="10" key="1">
    <citation type="journal article" date="2020" name="Stud. Mycol.">
        <title>101 Dothideomycetes genomes: a test case for predicting lifestyles and emergence of pathogens.</title>
        <authorList>
            <person name="Haridas S."/>
            <person name="Albert R."/>
            <person name="Binder M."/>
            <person name="Bloem J."/>
            <person name="Labutti K."/>
            <person name="Salamov A."/>
            <person name="Andreopoulos B."/>
            <person name="Baker S."/>
            <person name="Barry K."/>
            <person name="Bills G."/>
            <person name="Bluhm B."/>
            <person name="Cannon C."/>
            <person name="Castanera R."/>
            <person name="Culley D."/>
            <person name="Daum C."/>
            <person name="Ezra D."/>
            <person name="Gonzalez J."/>
            <person name="Henrissat B."/>
            <person name="Kuo A."/>
            <person name="Liang C."/>
            <person name="Lipzen A."/>
            <person name="Lutzoni F."/>
            <person name="Magnuson J."/>
            <person name="Mondo S."/>
            <person name="Nolan M."/>
            <person name="Ohm R."/>
            <person name="Pangilinan J."/>
            <person name="Park H.-J."/>
            <person name="Ramirez L."/>
            <person name="Alfaro M."/>
            <person name="Sun H."/>
            <person name="Tritt A."/>
            <person name="Yoshinaga Y."/>
            <person name="Zwiers L.-H."/>
            <person name="Turgeon B."/>
            <person name="Goodwin S."/>
            <person name="Spatafora J."/>
            <person name="Crous P."/>
            <person name="Grigoriev I."/>
        </authorList>
    </citation>
    <scope>NUCLEOTIDE SEQUENCE</scope>
    <source>
        <strain evidence="10">CBS 109.77</strain>
    </source>
</reference>
<evidence type="ECO:0000256" key="1">
    <source>
        <dbReference type="ARBA" id="ARBA00004123"/>
    </source>
</evidence>
<keyword evidence="4" id="KW-0862">Zinc</keyword>
<dbReference type="InterPro" id="IPR036236">
    <property type="entry name" value="Znf_C2H2_sf"/>
</dbReference>